<dbReference type="EMBL" id="JBBPBN010000006">
    <property type="protein sequence ID" value="KAK9035722.1"/>
    <property type="molecule type" value="Genomic_DNA"/>
</dbReference>
<dbReference type="PANTHER" id="PTHR45696:SF10">
    <property type="entry name" value="LARGE RIBOSOMAL SUBUNIT PROTEIN P1"/>
    <property type="match status" value="1"/>
</dbReference>
<name>A0ABR2TES6_9ROSI</name>
<dbReference type="CDD" id="cd12384">
    <property type="entry name" value="RRM_RBM24_RBM38_like"/>
    <property type="match status" value="1"/>
</dbReference>
<evidence type="ECO:0000313" key="9">
    <source>
        <dbReference type="EMBL" id="KAK9035722.1"/>
    </source>
</evidence>
<comment type="subunit">
    <text evidence="3">P1 and P2 exist as dimers at the large ribosomal subunit.</text>
</comment>
<dbReference type="PANTHER" id="PTHR45696">
    <property type="entry name" value="60S ACIDIC RIBOSOMAL PROTEIN P1"/>
    <property type="match status" value="1"/>
</dbReference>
<dbReference type="Gene3D" id="3.30.70.330">
    <property type="match status" value="1"/>
</dbReference>
<evidence type="ECO:0000256" key="6">
    <source>
        <dbReference type="PROSITE-ProRule" id="PRU00176"/>
    </source>
</evidence>
<sequence>MSQPRQFQMVGGNHPGQFNDTTFTKIFVGGLAWETQRDTMRRYFEQFGEILEAVVITDKNTGRSKGYGFVTFEDPESAMRACQNPSPIIDGRRSNCNLAALGAQKTRPPISQHGSGRFRPAPAPAPGPGLMAPPGYHGSSSAYIQKQQPAAQYSFPYSAYGYTGYSQEGIYPLNYYNLYGGQQFSPYYTAGASMTPGLFHNLYPLYAQNNQAHGFGAQYPQIVQYPYLPQQYNSTGMPSVPSSMSMAATTTAGVAATTMETAAATTMTTTTTTATATTPPIAAAPTKISSPTTTTTIATTGVVGAKSKRAVAAQAQLPENSSLEVVVGKMSVVGEAACSYAALILYDDGIPITAEKIATLVKSANVSVESYWPSLFAKLFEKCNIGDLIINAGSAGAGAPVAVAAPDAANAGGGADAAPPPAEEKKKEEPEESSDEDMGFGLFD</sequence>
<evidence type="ECO:0000313" key="10">
    <source>
        <dbReference type="Proteomes" id="UP001396334"/>
    </source>
</evidence>
<feature type="region of interest" description="Disordered" evidence="7">
    <location>
        <begin position="409"/>
        <end position="444"/>
    </location>
</feature>
<evidence type="ECO:0000256" key="4">
    <source>
        <dbReference type="ARBA" id="ARBA00022980"/>
    </source>
</evidence>
<protein>
    <recommendedName>
        <fullName evidence="8">RRM domain-containing protein</fullName>
    </recommendedName>
</protein>
<dbReference type="InterPro" id="IPR027534">
    <property type="entry name" value="Ribosomal_P1/P2"/>
</dbReference>
<keyword evidence="4" id="KW-0689">Ribosomal protein</keyword>
<dbReference type="PROSITE" id="PS50102">
    <property type="entry name" value="RRM"/>
    <property type="match status" value="1"/>
</dbReference>
<dbReference type="InterPro" id="IPR038716">
    <property type="entry name" value="P1/P2_N_sf"/>
</dbReference>
<dbReference type="CDD" id="cd05831">
    <property type="entry name" value="Ribosomal_P1"/>
    <property type="match status" value="1"/>
</dbReference>
<dbReference type="Pfam" id="PF00428">
    <property type="entry name" value="Ribosomal_60s"/>
    <property type="match status" value="1"/>
</dbReference>
<dbReference type="HAMAP" id="MF_01478">
    <property type="entry name" value="Ribosomal_L12_arch"/>
    <property type="match status" value="1"/>
</dbReference>
<evidence type="ECO:0000256" key="1">
    <source>
        <dbReference type="ARBA" id="ARBA00003362"/>
    </source>
</evidence>
<dbReference type="SUPFAM" id="SSF54928">
    <property type="entry name" value="RNA-binding domain, RBD"/>
    <property type="match status" value="1"/>
</dbReference>
<dbReference type="Pfam" id="PF00076">
    <property type="entry name" value="RRM_1"/>
    <property type="match status" value="1"/>
</dbReference>
<gene>
    <name evidence="9" type="ORF">V6N11_077754</name>
</gene>
<proteinExistence type="inferred from homology"/>
<keyword evidence="10" id="KW-1185">Reference proteome</keyword>
<evidence type="ECO:0000256" key="7">
    <source>
        <dbReference type="SAM" id="MobiDB-lite"/>
    </source>
</evidence>
<dbReference type="InterPro" id="IPR000504">
    <property type="entry name" value="RRM_dom"/>
</dbReference>
<dbReference type="Gene3D" id="1.10.10.1410">
    <property type="match status" value="1"/>
</dbReference>
<evidence type="ECO:0000256" key="3">
    <source>
        <dbReference type="ARBA" id="ARBA00011266"/>
    </source>
</evidence>
<reference evidence="9 10" key="1">
    <citation type="journal article" date="2024" name="G3 (Bethesda)">
        <title>Genome assembly of Hibiscus sabdariffa L. provides insights into metabolisms of medicinal natural products.</title>
        <authorList>
            <person name="Kim T."/>
        </authorList>
    </citation>
    <scope>NUCLEOTIDE SEQUENCE [LARGE SCALE GENOMIC DNA]</scope>
    <source>
        <strain evidence="9">TK-2024</strain>
        <tissue evidence="9">Old leaves</tissue>
    </source>
</reference>
<dbReference type="InterPro" id="IPR012677">
    <property type="entry name" value="Nucleotide-bd_a/b_plait_sf"/>
</dbReference>
<comment type="caution">
    <text evidence="9">The sequence shown here is derived from an EMBL/GenBank/DDBJ whole genome shotgun (WGS) entry which is preliminary data.</text>
</comment>
<keyword evidence="6" id="KW-0694">RNA-binding</keyword>
<dbReference type="SMART" id="SM00360">
    <property type="entry name" value="RRM"/>
    <property type="match status" value="1"/>
</dbReference>
<feature type="domain" description="RRM" evidence="8">
    <location>
        <begin position="24"/>
        <end position="101"/>
    </location>
</feature>
<evidence type="ECO:0000256" key="2">
    <source>
        <dbReference type="ARBA" id="ARBA00005436"/>
    </source>
</evidence>
<accession>A0ABR2TES6</accession>
<evidence type="ECO:0000259" key="8">
    <source>
        <dbReference type="PROSITE" id="PS50102"/>
    </source>
</evidence>
<comment type="function">
    <text evidence="1">Plays an important role in the elongation step of protein synthesis.</text>
</comment>
<dbReference type="Proteomes" id="UP001396334">
    <property type="component" value="Unassembled WGS sequence"/>
</dbReference>
<comment type="similarity">
    <text evidence="2">Belongs to the eukaryotic ribosomal protein P1/P2 family.</text>
</comment>
<evidence type="ECO:0000256" key="5">
    <source>
        <dbReference type="ARBA" id="ARBA00023274"/>
    </source>
</evidence>
<keyword evidence="5" id="KW-0687">Ribonucleoprotein</keyword>
<organism evidence="9 10">
    <name type="scientific">Hibiscus sabdariffa</name>
    <name type="common">roselle</name>
    <dbReference type="NCBI Taxonomy" id="183260"/>
    <lineage>
        <taxon>Eukaryota</taxon>
        <taxon>Viridiplantae</taxon>
        <taxon>Streptophyta</taxon>
        <taxon>Embryophyta</taxon>
        <taxon>Tracheophyta</taxon>
        <taxon>Spermatophyta</taxon>
        <taxon>Magnoliopsida</taxon>
        <taxon>eudicotyledons</taxon>
        <taxon>Gunneridae</taxon>
        <taxon>Pentapetalae</taxon>
        <taxon>rosids</taxon>
        <taxon>malvids</taxon>
        <taxon>Malvales</taxon>
        <taxon>Malvaceae</taxon>
        <taxon>Malvoideae</taxon>
        <taxon>Hibiscus</taxon>
    </lineage>
</organism>
<dbReference type="InterPro" id="IPR035979">
    <property type="entry name" value="RBD_domain_sf"/>
</dbReference>